<keyword evidence="9" id="KW-0269">Exonuclease</keyword>
<evidence type="ECO:0000256" key="2">
    <source>
        <dbReference type="ARBA" id="ARBA00012417"/>
    </source>
</evidence>
<evidence type="ECO:0000256" key="1">
    <source>
        <dbReference type="ARBA" id="ARBA00007705"/>
    </source>
</evidence>
<reference evidence="17" key="1">
    <citation type="journal article" date="2012" name="Nature">
        <title>The oyster genome reveals stress adaptation and complexity of shell formation.</title>
        <authorList>
            <person name="Zhang G."/>
            <person name="Fang X."/>
            <person name="Guo X."/>
            <person name="Li L."/>
            <person name="Luo R."/>
            <person name="Xu F."/>
            <person name="Yang P."/>
            <person name="Zhang L."/>
            <person name="Wang X."/>
            <person name="Qi H."/>
            <person name="Xiong Z."/>
            <person name="Que H."/>
            <person name="Xie Y."/>
            <person name="Holland P.W."/>
            <person name="Paps J."/>
            <person name="Zhu Y."/>
            <person name="Wu F."/>
            <person name="Chen Y."/>
            <person name="Wang J."/>
            <person name="Peng C."/>
            <person name="Meng J."/>
            <person name="Yang L."/>
            <person name="Liu J."/>
            <person name="Wen B."/>
            <person name="Zhang N."/>
            <person name="Huang Z."/>
            <person name="Zhu Q."/>
            <person name="Feng Y."/>
            <person name="Mount A."/>
            <person name="Hedgecock D."/>
            <person name="Xu Z."/>
            <person name="Liu Y."/>
            <person name="Domazet-Loso T."/>
            <person name="Du Y."/>
            <person name="Sun X."/>
            <person name="Zhang S."/>
            <person name="Liu B."/>
            <person name="Cheng P."/>
            <person name="Jiang X."/>
            <person name="Li J."/>
            <person name="Fan D."/>
            <person name="Wang W."/>
            <person name="Fu W."/>
            <person name="Wang T."/>
            <person name="Wang B."/>
            <person name="Zhang J."/>
            <person name="Peng Z."/>
            <person name="Li Y."/>
            <person name="Li N."/>
            <person name="Wang J."/>
            <person name="Chen M."/>
            <person name="He Y."/>
            <person name="Tan F."/>
            <person name="Song X."/>
            <person name="Zheng Q."/>
            <person name="Huang R."/>
            <person name="Yang H."/>
            <person name="Du X."/>
            <person name="Chen L."/>
            <person name="Yang M."/>
            <person name="Gaffney P.M."/>
            <person name="Wang S."/>
            <person name="Luo L."/>
            <person name="She Z."/>
            <person name="Ming Y."/>
            <person name="Huang W."/>
            <person name="Zhang S."/>
            <person name="Huang B."/>
            <person name="Zhang Y."/>
            <person name="Qu T."/>
            <person name="Ni P."/>
            <person name="Miao G."/>
            <person name="Wang J."/>
            <person name="Wang Q."/>
            <person name="Steinberg C.E."/>
            <person name="Wang H."/>
            <person name="Li N."/>
            <person name="Qian L."/>
            <person name="Zhang G."/>
            <person name="Li Y."/>
            <person name="Yang H."/>
            <person name="Liu X."/>
            <person name="Wang J."/>
            <person name="Yin Y."/>
            <person name="Wang J."/>
        </authorList>
    </citation>
    <scope>NUCLEOTIDE SEQUENCE [LARGE SCALE GENOMIC DNA]</scope>
    <source>
        <strain evidence="17">05x7-T-G4-1.051#20</strain>
    </source>
</reference>
<dbReference type="GO" id="GO:0008409">
    <property type="term" value="F:5'-3' exonuclease activity"/>
    <property type="evidence" value="ECO:0007669"/>
    <property type="project" value="InterPro"/>
</dbReference>
<sequence>MPDDLKQQIEALLKIIPLLGVPCLSANRYEADDIIAQMAREMQQHNDAQLLIYSSDKDLMQLVGKNVFTMAGDRQNRLWTKMDAHKVEEKYGVPPEKIVDYLALIGDKSDNIPGVLGIGKVTASKLLKTYDSLESIYQNIEKISGSVKKKLQDGHDAAFSSRKLIALDHELDGIASLEKLKMGTIDKEEVEKWLTHYECTALLKKISPKHSLLEQTEEQDLFAVEKPSVYPFDFVRKDLKSIGDVDEMVAVLQKQPHFTFDLETTSLDALSAQIIAISFAFTENKKNYSFYVHFNEDLDFFSLKKLHELFRDEKVGKIGHNLKYEYSVLKSNGIALNGMVHDTMLYEYLLSAGYNRLGLKDLCFSYFDYAPLSYEELTKEEGDLKKIDAEKLREYSLQDSEITQCLFQKQIGRLSKKEVEVFNKIEMPLVSVLGNMELGGVLIDPKYLKNLEREYEAELAQTEKEIYKLAGRTFNISSTKQLKEVLFDELNITPLKKKKTGFSTDHSVLQQLAKEHPIAATLLVYRKYDKLLNTYVRTLPTLIHPKTKRVHTSYNQAITATGRLSSNQPNLQNIPTAMEDGKGLRGAFCAPENMKMVSIDYSQVELRVLAFLSKDEVLNKAYLENQDIHRKTASLLFDKKEDEVTSKERNIAKTINFSIIYGAGPHSLAKGLSISYEEAQKFVQTYRDSYAGVTAYMHDLLKEAREKLSVSTYFGRKRSVNGIVSKDFQTRMRDERIAFNTVIQGTASDIIKLAMIKIDNAIEQKEISCEMVMQVHDELVFYVPEKEVETTVPKLAEKIINIPPFNSILKADASVGDHWSK</sequence>
<evidence type="ECO:0000256" key="9">
    <source>
        <dbReference type="ARBA" id="ARBA00022839"/>
    </source>
</evidence>
<dbReference type="InterPro" id="IPR020046">
    <property type="entry name" value="5-3_exonucl_a-hlix_arch_N"/>
</dbReference>
<dbReference type="InterPro" id="IPR012337">
    <property type="entry name" value="RNaseH-like_sf"/>
</dbReference>
<dbReference type="InParanoid" id="K1Q5L6"/>
<dbReference type="InterPro" id="IPR002421">
    <property type="entry name" value="5-3_exonuclease"/>
</dbReference>
<dbReference type="Pfam" id="PF01612">
    <property type="entry name" value="DNA_pol_A_exo1"/>
    <property type="match status" value="1"/>
</dbReference>
<evidence type="ECO:0000259" key="16">
    <source>
        <dbReference type="SMART" id="SM00482"/>
    </source>
</evidence>
<dbReference type="InterPro" id="IPR002298">
    <property type="entry name" value="DNA_polymerase_A"/>
</dbReference>
<dbReference type="SMART" id="SM00279">
    <property type="entry name" value="HhH2"/>
    <property type="match status" value="1"/>
</dbReference>
<dbReference type="Gene3D" id="1.20.1060.10">
    <property type="entry name" value="Taq DNA Polymerase, Chain T, domain 4"/>
    <property type="match status" value="1"/>
</dbReference>
<dbReference type="SUPFAM" id="SSF47807">
    <property type="entry name" value="5' to 3' exonuclease, C-terminal subdomain"/>
    <property type="match status" value="1"/>
</dbReference>
<dbReference type="NCBIfam" id="TIGR00593">
    <property type="entry name" value="pola"/>
    <property type="match status" value="1"/>
</dbReference>
<dbReference type="GO" id="GO:0003677">
    <property type="term" value="F:DNA binding"/>
    <property type="evidence" value="ECO:0007669"/>
    <property type="project" value="UniProtKB-KW"/>
</dbReference>
<dbReference type="SMART" id="SM00475">
    <property type="entry name" value="53EXOc"/>
    <property type="match status" value="1"/>
</dbReference>
<dbReference type="SUPFAM" id="SSF53098">
    <property type="entry name" value="Ribonuclease H-like"/>
    <property type="match status" value="1"/>
</dbReference>
<name>K1Q5L6_MAGGI</name>
<protein>
    <recommendedName>
        <fullName evidence="2">DNA-directed DNA polymerase</fullName>
        <ecNumber evidence="2">2.7.7.7</ecNumber>
    </recommendedName>
</protein>
<keyword evidence="3" id="KW-0808">Transferase</keyword>
<dbReference type="AlphaFoldDB" id="K1Q5L6"/>
<dbReference type="Gene3D" id="1.10.150.20">
    <property type="entry name" value="5' to 3' exonuclease, C-terminal subdomain"/>
    <property type="match status" value="2"/>
</dbReference>
<evidence type="ECO:0000256" key="5">
    <source>
        <dbReference type="ARBA" id="ARBA00022705"/>
    </source>
</evidence>
<organism evidence="17">
    <name type="scientific">Magallana gigas</name>
    <name type="common">Pacific oyster</name>
    <name type="synonym">Crassostrea gigas</name>
    <dbReference type="NCBI Taxonomy" id="29159"/>
    <lineage>
        <taxon>Eukaryota</taxon>
        <taxon>Metazoa</taxon>
        <taxon>Spiralia</taxon>
        <taxon>Lophotrochozoa</taxon>
        <taxon>Mollusca</taxon>
        <taxon>Bivalvia</taxon>
        <taxon>Autobranchia</taxon>
        <taxon>Pteriomorphia</taxon>
        <taxon>Ostreida</taxon>
        <taxon>Ostreoidea</taxon>
        <taxon>Ostreidae</taxon>
        <taxon>Magallana</taxon>
    </lineage>
</organism>
<dbReference type="GO" id="GO:0006302">
    <property type="term" value="P:double-strand break repair"/>
    <property type="evidence" value="ECO:0007669"/>
    <property type="project" value="TreeGrafter"/>
</dbReference>
<evidence type="ECO:0000259" key="14">
    <source>
        <dbReference type="SMART" id="SM00474"/>
    </source>
</evidence>
<keyword evidence="6" id="KW-0540">Nuclease</keyword>
<feature type="domain" description="DNA-directed DNA polymerase family A palm" evidence="16">
    <location>
        <begin position="581"/>
        <end position="787"/>
    </location>
</feature>
<dbReference type="CDD" id="cd09898">
    <property type="entry name" value="H3TH_53EXO"/>
    <property type="match status" value="1"/>
</dbReference>
<dbReference type="InterPro" id="IPR002562">
    <property type="entry name" value="3'-5'_exonuclease_dom"/>
</dbReference>
<dbReference type="SUPFAM" id="SSF56672">
    <property type="entry name" value="DNA/RNA polymerases"/>
    <property type="match status" value="1"/>
</dbReference>
<dbReference type="SMART" id="SM00474">
    <property type="entry name" value="35EXOc"/>
    <property type="match status" value="1"/>
</dbReference>
<dbReference type="SUPFAM" id="SSF88723">
    <property type="entry name" value="PIN domain-like"/>
    <property type="match status" value="1"/>
</dbReference>
<dbReference type="CDD" id="cd08637">
    <property type="entry name" value="DNA_pol_A_pol_I_C"/>
    <property type="match status" value="1"/>
</dbReference>
<keyword evidence="7" id="KW-0227">DNA damage</keyword>
<evidence type="ECO:0000256" key="3">
    <source>
        <dbReference type="ARBA" id="ARBA00022679"/>
    </source>
</evidence>
<dbReference type="Gene3D" id="3.30.420.10">
    <property type="entry name" value="Ribonuclease H-like superfamily/Ribonuclease H"/>
    <property type="match status" value="1"/>
</dbReference>
<dbReference type="InterPro" id="IPR036397">
    <property type="entry name" value="RNaseH_sf"/>
</dbReference>
<dbReference type="InterPro" id="IPR008918">
    <property type="entry name" value="HhH2"/>
</dbReference>
<proteinExistence type="inferred from homology"/>
<dbReference type="PANTHER" id="PTHR10133:SF27">
    <property type="entry name" value="DNA POLYMERASE NU"/>
    <property type="match status" value="1"/>
</dbReference>
<dbReference type="InterPro" id="IPR001098">
    <property type="entry name" value="DNA-dir_DNA_pol_A_palm_dom"/>
</dbReference>
<evidence type="ECO:0000256" key="12">
    <source>
        <dbReference type="ARBA" id="ARBA00023204"/>
    </source>
</evidence>
<evidence type="ECO:0000256" key="10">
    <source>
        <dbReference type="ARBA" id="ARBA00022932"/>
    </source>
</evidence>
<feature type="domain" description="5'-3' exonuclease" evidence="15">
    <location>
        <begin position="1"/>
        <end position="183"/>
    </location>
</feature>
<keyword evidence="11" id="KW-0238">DNA-binding</keyword>
<evidence type="ECO:0000256" key="13">
    <source>
        <dbReference type="ARBA" id="ARBA00049244"/>
    </source>
</evidence>
<dbReference type="GO" id="GO:0003887">
    <property type="term" value="F:DNA-directed DNA polymerase activity"/>
    <property type="evidence" value="ECO:0007669"/>
    <property type="project" value="UniProtKB-KW"/>
</dbReference>
<dbReference type="NCBIfam" id="NF004397">
    <property type="entry name" value="PRK05755.1"/>
    <property type="match status" value="1"/>
</dbReference>
<dbReference type="CDD" id="cd06139">
    <property type="entry name" value="DNA_polA_I_Ecoli_like_exo"/>
    <property type="match status" value="1"/>
</dbReference>
<comment type="similarity">
    <text evidence="1">Belongs to the DNA polymerase type-A family.</text>
</comment>
<dbReference type="FunFam" id="1.10.150.20:FF:000002">
    <property type="entry name" value="DNA polymerase I"/>
    <property type="match status" value="1"/>
</dbReference>
<dbReference type="GO" id="GO:0008408">
    <property type="term" value="F:3'-5' exonuclease activity"/>
    <property type="evidence" value="ECO:0007669"/>
    <property type="project" value="InterPro"/>
</dbReference>
<evidence type="ECO:0000256" key="11">
    <source>
        <dbReference type="ARBA" id="ARBA00023125"/>
    </source>
</evidence>
<dbReference type="Pfam" id="PF02739">
    <property type="entry name" value="5_3_exonuc_N"/>
    <property type="match status" value="1"/>
</dbReference>
<dbReference type="Gene3D" id="3.40.50.1010">
    <property type="entry name" value="5'-nuclease"/>
    <property type="match status" value="1"/>
</dbReference>
<dbReference type="Pfam" id="PF00476">
    <property type="entry name" value="DNA_pol_A"/>
    <property type="match status" value="1"/>
</dbReference>
<dbReference type="FunFam" id="1.20.1060.10:FF:000001">
    <property type="entry name" value="DNA polymerase I"/>
    <property type="match status" value="1"/>
</dbReference>
<evidence type="ECO:0000256" key="6">
    <source>
        <dbReference type="ARBA" id="ARBA00022722"/>
    </source>
</evidence>
<dbReference type="EC" id="2.7.7.7" evidence="2"/>
<evidence type="ECO:0000313" key="17">
    <source>
        <dbReference type="EMBL" id="EKC29193.1"/>
    </source>
</evidence>
<dbReference type="HOGENOM" id="CLU_004675_0_0_1"/>
<dbReference type="GO" id="GO:0006261">
    <property type="term" value="P:DNA-templated DNA replication"/>
    <property type="evidence" value="ECO:0007669"/>
    <property type="project" value="InterPro"/>
</dbReference>
<dbReference type="InterPro" id="IPR029060">
    <property type="entry name" value="PIN-like_dom_sf"/>
</dbReference>
<dbReference type="SMART" id="SM00482">
    <property type="entry name" value="POLAc"/>
    <property type="match status" value="1"/>
</dbReference>
<feature type="domain" description="3'-5' exonuclease" evidence="14">
    <location>
        <begin position="236"/>
        <end position="415"/>
    </location>
</feature>
<keyword evidence="10" id="KW-0239">DNA-directed DNA polymerase</keyword>
<dbReference type="InterPro" id="IPR020045">
    <property type="entry name" value="DNA_polI_H3TH"/>
</dbReference>
<dbReference type="InterPro" id="IPR018320">
    <property type="entry name" value="DNA_polymerase_1"/>
</dbReference>
<dbReference type="InterPro" id="IPR043502">
    <property type="entry name" value="DNA/RNA_pol_sf"/>
</dbReference>
<dbReference type="PRINTS" id="PR00868">
    <property type="entry name" value="DNAPOLI"/>
</dbReference>
<accession>K1Q5L6</accession>
<keyword evidence="4" id="KW-0548">Nucleotidyltransferase</keyword>
<evidence type="ECO:0000256" key="7">
    <source>
        <dbReference type="ARBA" id="ARBA00022763"/>
    </source>
</evidence>
<dbReference type="Pfam" id="PF01367">
    <property type="entry name" value="5_3_exonuc"/>
    <property type="match status" value="1"/>
</dbReference>
<comment type="catalytic activity">
    <reaction evidence="13">
        <text>DNA(n) + a 2'-deoxyribonucleoside 5'-triphosphate = DNA(n+1) + diphosphate</text>
        <dbReference type="Rhea" id="RHEA:22508"/>
        <dbReference type="Rhea" id="RHEA-COMP:17339"/>
        <dbReference type="Rhea" id="RHEA-COMP:17340"/>
        <dbReference type="ChEBI" id="CHEBI:33019"/>
        <dbReference type="ChEBI" id="CHEBI:61560"/>
        <dbReference type="ChEBI" id="CHEBI:173112"/>
        <dbReference type="EC" id="2.7.7.7"/>
    </reaction>
</comment>
<evidence type="ECO:0000256" key="4">
    <source>
        <dbReference type="ARBA" id="ARBA00022695"/>
    </source>
</evidence>
<keyword evidence="8" id="KW-0378">Hydrolase</keyword>
<keyword evidence="12" id="KW-0234">DNA repair</keyword>
<dbReference type="PANTHER" id="PTHR10133">
    <property type="entry name" value="DNA POLYMERASE I"/>
    <property type="match status" value="1"/>
</dbReference>
<dbReference type="EMBL" id="JH817591">
    <property type="protein sequence ID" value="EKC29193.1"/>
    <property type="molecule type" value="Genomic_DNA"/>
</dbReference>
<dbReference type="InterPro" id="IPR036279">
    <property type="entry name" value="5-3_exonuclease_C_sf"/>
</dbReference>
<gene>
    <name evidence="17" type="ORF">CGI_10002053</name>
</gene>
<dbReference type="Gene3D" id="3.30.70.370">
    <property type="match status" value="1"/>
</dbReference>
<keyword evidence="5" id="KW-0235">DNA replication</keyword>
<dbReference type="FunFam" id="1.10.150.20:FF:000003">
    <property type="entry name" value="DNA polymerase I"/>
    <property type="match status" value="1"/>
</dbReference>
<evidence type="ECO:0000259" key="15">
    <source>
        <dbReference type="SMART" id="SM00475"/>
    </source>
</evidence>
<evidence type="ECO:0000256" key="8">
    <source>
        <dbReference type="ARBA" id="ARBA00022801"/>
    </source>
</evidence>